<accession>A0A9X3NR45</accession>
<name>A0A9X3NR45_9ACTN</name>
<sequence length="353" mass="37974">MLHTLVVGLGRSGRGLHLPALTRARALAGRQRLFSPGPVLTYDIRALRGETPLPGTRPVTALPEAAALVDPARTVVHLCTPPGVRSRLLADLAALGYRRVLVEKPLAPDEPELAAVLEARRRHGLDLVVVAQWLTSALSYRLLAAAREGAFGELRAISVLQSKPRFVRSLTSRAHPTVFDVELPHSVGVALALAGPARVRAAACTDMALGNVEVPRLGQARLVLDHDSGTRTEIFSDLMSPTRERRIRLEFATATLVGHYPCSEDDDTAQLRTTNETGSAHLVFHDDALADFMLRAYEHFSGRRPVADLFDIQVRTVRLLAEAKRVCAAPADIGATAGVGTAPARPEAVSPRG</sequence>
<dbReference type="InterPro" id="IPR036291">
    <property type="entry name" value="NAD(P)-bd_dom_sf"/>
</dbReference>
<dbReference type="AlphaFoldDB" id="A0A9X3NR45"/>
<evidence type="ECO:0000313" key="1">
    <source>
        <dbReference type="EMBL" id="MDA0567827.1"/>
    </source>
</evidence>
<comment type="caution">
    <text evidence="1">The sequence shown here is derived from an EMBL/GenBank/DDBJ whole genome shotgun (WGS) entry which is preliminary data.</text>
</comment>
<dbReference type="Gene3D" id="3.30.360.10">
    <property type="entry name" value="Dihydrodipicolinate Reductase, domain 2"/>
    <property type="match status" value="1"/>
</dbReference>
<dbReference type="EMBL" id="JAJAQC010000081">
    <property type="protein sequence ID" value="MDA0567827.1"/>
    <property type="molecule type" value="Genomic_DNA"/>
</dbReference>
<protein>
    <submittedName>
        <fullName evidence="1">Oxidoreductase</fullName>
    </submittedName>
</protein>
<dbReference type="Gene3D" id="3.40.50.720">
    <property type="entry name" value="NAD(P)-binding Rossmann-like Domain"/>
    <property type="match status" value="1"/>
</dbReference>
<gene>
    <name evidence="1" type="ORF">LG943_26405</name>
</gene>
<keyword evidence="2" id="KW-1185">Reference proteome</keyword>
<dbReference type="SUPFAM" id="SSF51735">
    <property type="entry name" value="NAD(P)-binding Rossmann-fold domains"/>
    <property type="match status" value="1"/>
</dbReference>
<dbReference type="Proteomes" id="UP001140076">
    <property type="component" value="Unassembled WGS sequence"/>
</dbReference>
<dbReference type="RefSeq" id="WP_270075063.1">
    <property type="nucleotide sequence ID" value="NZ_JAJAQC010000081.1"/>
</dbReference>
<evidence type="ECO:0000313" key="2">
    <source>
        <dbReference type="Proteomes" id="UP001140076"/>
    </source>
</evidence>
<proteinExistence type="predicted"/>
<reference evidence="1" key="1">
    <citation type="submission" date="2021-10" db="EMBL/GenBank/DDBJ databases">
        <title>Streptomonospora sp. nov., isolated from mangrove soil.</title>
        <authorList>
            <person name="Chen X."/>
            <person name="Ge X."/>
            <person name="Liu W."/>
        </authorList>
    </citation>
    <scope>NUCLEOTIDE SEQUENCE</scope>
    <source>
        <strain evidence="1">S1-112</strain>
    </source>
</reference>
<organism evidence="1 2">
    <name type="scientific">Streptomonospora mangrovi</name>
    <dbReference type="NCBI Taxonomy" id="2883123"/>
    <lineage>
        <taxon>Bacteria</taxon>
        <taxon>Bacillati</taxon>
        <taxon>Actinomycetota</taxon>
        <taxon>Actinomycetes</taxon>
        <taxon>Streptosporangiales</taxon>
        <taxon>Nocardiopsidaceae</taxon>
        <taxon>Streptomonospora</taxon>
    </lineage>
</organism>